<reference evidence="2" key="2">
    <citation type="submission" date="2020-09" db="EMBL/GenBank/DDBJ databases">
        <authorList>
            <person name="Sun Q."/>
            <person name="Ohkuma M."/>
        </authorList>
    </citation>
    <scope>NUCLEOTIDE SEQUENCE</scope>
    <source>
        <strain evidence="2">JCM 14371</strain>
    </source>
</reference>
<feature type="chain" id="PRO_5037702139" evidence="1">
    <location>
        <begin position="27"/>
        <end position="151"/>
    </location>
</feature>
<evidence type="ECO:0000256" key="1">
    <source>
        <dbReference type="SAM" id="SignalP"/>
    </source>
</evidence>
<feature type="signal peptide" evidence="1">
    <location>
        <begin position="1"/>
        <end position="26"/>
    </location>
</feature>
<proteinExistence type="predicted"/>
<gene>
    <name evidence="2" type="ORF">GCM10008939_35990</name>
</gene>
<organism evidence="2 3">
    <name type="scientific">Deinococcus aquiradiocola</name>
    <dbReference type="NCBI Taxonomy" id="393059"/>
    <lineage>
        <taxon>Bacteria</taxon>
        <taxon>Thermotogati</taxon>
        <taxon>Deinococcota</taxon>
        <taxon>Deinococci</taxon>
        <taxon>Deinococcales</taxon>
        <taxon>Deinococcaceae</taxon>
        <taxon>Deinococcus</taxon>
    </lineage>
</organism>
<evidence type="ECO:0000313" key="3">
    <source>
        <dbReference type="Proteomes" id="UP000635726"/>
    </source>
</evidence>
<name>A0A917UVP9_9DEIO</name>
<keyword evidence="1" id="KW-0732">Signal</keyword>
<dbReference type="EMBL" id="BMOE01000022">
    <property type="protein sequence ID" value="GGJ88700.1"/>
    <property type="molecule type" value="Genomic_DNA"/>
</dbReference>
<protein>
    <submittedName>
        <fullName evidence="2">Uncharacterized protein</fullName>
    </submittedName>
</protein>
<comment type="caution">
    <text evidence="2">The sequence shown here is derived from an EMBL/GenBank/DDBJ whole genome shotgun (WGS) entry which is preliminary data.</text>
</comment>
<evidence type="ECO:0000313" key="2">
    <source>
        <dbReference type="EMBL" id="GGJ88700.1"/>
    </source>
</evidence>
<sequence length="151" mass="15116">MNKKLMTALTAPALIAALTLGSLASASTVTYDVGVDGSSVSSPLIVGNSTQTIRLPLSSLGGTLPGDLSISASNLPDGVTLSLNSAAVDGDSVVLSVSTQDSNDASFSAGVDALANVSVIAGGKTLTLFQVPVQTAVIDTTPRFQNAFFDN</sequence>
<keyword evidence="3" id="KW-1185">Reference proteome</keyword>
<dbReference type="RefSeq" id="WP_188964700.1">
    <property type="nucleotide sequence ID" value="NZ_BMOE01000022.1"/>
</dbReference>
<dbReference type="AlphaFoldDB" id="A0A917UVP9"/>
<accession>A0A917UVP9</accession>
<dbReference type="Proteomes" id="UP000635726">
    <property type="component" value="Unassembled WGS sequence"/>
</dbReference>
<reference evidence="2" key="1">
    <citation type="journal article" date="2014" name="Int. J. Syst. Evol. Microbiol.">
        <title>Complete genome sequence of Corynebacterium casei LMG S-19264T (=DSM 44701T), isolated from a smear-ripened cheese.</title>
        <authorList>
            <consortium name="US DOE Joint Genome Institute (JGI-PGF)"/>
            <person name="Walter F."/>
            <person name="Albersmeier A."/>
            <person name="Kalinowski J."/>
            <person name="Ruckert C."/>
        </authorList>
    </citation>
    <scope>NUCLEOTIDE SEQUENCE</scope>
    <source>
        <strain evidence="2">JCM 14371</strain>
    </source>
</reference>